<dbReference type="InterPro" id="IPR001680">
    <property type="entry name" value="WD40_rpt"/>
</dbReference>
<evidence type="ECO:0000313" key="6">
    <source>
        <dbReference type="Proteomes" id="UP000292052"/>
    </source>
</evidence>
<reference evidence="5 6" key="1">
    <citation type="submission" date="2017-03" db="EMBL/GenBank/DDBJ databases">
        <title>Genome of the blue death feigning beetle - Asbolus verrucosus.</title>
        <authorList>
            <person name="Rider S.D."/>
        </authorList>
    </citation>
    <scope>NUCLEOTIDE SEQUENCE [LARGE SCALE GENOMIC DNA]</scope>
    <source>
        <strain evidence="5">Butters</strain>
        <tissue evidence="5">Head and leg muscle</tissue>
    </source>
</reference>
<evidence type="ECO:0000256" key="1">
    <source>
        <dbReference type="ARBA" id="ARBA00021125"/>
    </source>
</evidence>
<dbReference type="PANTHER" id="PTHR22889:SF0">
    <property type="entry name" value="WD REPEAT-CONTAINING PROTEIN 89"/>
    <property type="match status" value="1"/>
</dbReference>
<dbReference type="Gene3D" id="2.130.10.10">
    <property type="entry name" value="YVTN repeat-like/Quinoprotein amine dehydrogenase"/>
    <property type="match status" value="1"/>
</dbReference>
<dbReference type="SUPFAM" id="SSF50978">
    <property type="entry name" value="WD40 repeat-like"/>
    <property type="match status" value="1"/>
</dbReference>
<dbReference type="PROSITE" id="PS50082">
    <property type="entry name" value="WD_REPEATS_2"/>
    <property type="match status" value="2"/>
</dbReference>
<dbReference type="InterPro" id="IPR020472">
    <property type="entry name" value="WD40_PAC1"/>
</dbReference>
<feature type="repeat" description="WD" evidence="4">
    <location>
        <begin position="196"/>
        <end position="238"/>
    </location>
</feature>
<name>A0A482W6C1_ASBVE</name>
<sequence length="334" mass="37515">MNFDSVMKMRELELESEEPLNTGSESDEDCDICENDEIDRLFTKCHLISEKRVASNKKYILQIAATLDSSPNVALNLSNSTCEVYNLSNNQFAKLTVLSEHTDVISEVKFCKENNNLVYTGSNDGSVRLWDIRTPNKSIVQFKDTTIGDDTEVKQLNCFDVSPNNRLLAAGTNLFEGDAFILFWDLRKHALLGGYWECHTDDITQVKFHSNDSNKLISGSVDGLINVYDLSQTSEDDALTDTLNTESSVEKIGWLQQEGKDIISCITHTADVQFWKLDNAQPYLHLHRFEIATQINVTEIGLLKTCTLLMYMQGGTTNLLLTGGEKGIVSAWDM</sequence>
<evidence type="ECO:0000256" key="2">
    <source>
        <dbReference type="ARBA" id="ARBA00022574"/>
    </source>
</evidence>
<evidence type="ECO:0000256" key="4">
    <source>
        <dbReference type="PROSITE-ProRule" id="PRU00221"/>
    </source>
</evidence>
<dbReference type="Pfam" id="PF00400">
    <property type="entry name" value="WD40"/>
    <property type="match status" value="2"/>
</dbReference>
<dbReference type="InterPro" id="IPR019775">
    <property type="entry name" value="WD40_repeat_CS"/>
</dbReference>
<protein>
    <recommendedName>
        <fullName evidence="1">WD repeat-containing protein 89</fullName>
    </recommendedName>
</protein>
<dbReference type="EMBL" id="QDEB01027079">
    <property type="protein sequence ID" value="RZC40319.1"/>
    <property type="molecule type" value="Genomic_DNA"/>
</dbReference>
<dbReference type="PANTHER" id="PTHR22889">
    <property type="entry name" value="WD REPEAT-CONTAINING PROTEIN 89"/>
    <property type="match status" value="1"/>
</dbReference>
<dbReference type="InterPro" id="IPR015943">
    <property type="entry name" value="WD40/YVTN_repeat-like_dom_sf"/>
</dbReference>
<keyword evidence="6" id="KW-1185">Reference proteome</keyword>
<keyword evidence="2 4" id="KW-0853">WD repeat</keyword>
<gene>
    <name evidence="5" type="ORF">BDFB_006220</name>
</gene>
<dbReference type="OrthoDB" id="25131at2759"/>
<proteinExistence type="predicted"/>
<dbReference type="STRING" id="1661398.A0A482W6C1"/>
<dbReference type="AlphaFoldDB" id="A0A482W6C1"/>
<dbReference type="PROSITE" id="PS50294">
    <property type="entry name" value="WD_REPEATS_REGION"/>
    <property type="match status" value="1"/>
</dbReference>
<feature type="repeat" description="WD" evidence="4">
    <location>
        <begin position="98"/>
        <end position="140"/>
    </location>
</feature>
<evidence type="ECO:0000256" key="3">
    <source>
        <dbReference type="ARBA" id="ARBA00022737"/>
    </source>
</evidence>
<dbReference type="InterPro" id="IPR036322">
    <property type="entry name" value="WD40_repeat_dom_sf"/>
</dbReference>
<organism evidence="5 6">
    <name type="scientific">Asbolus verrucosus</name>
    <name type="common">Desert ironclad beetle</name>
    <dbReference type="NCBI Taxonomy" id="1661398"/>
    <lineage>
        <taxon>Eukaryota</taxon>
        <taxon>Metazoa</taxon>
        <taxon>Ecdysozoa</taxon>
        <taxon>Arthropoda</taxon>
        <taxon>Hexapoda</taxon>
        <taxon>Insecta</taxon>
        <taxon>Pterygota</taxon>
        <taxon>Neoptera</taxon>
        <taxon>Endopterygota</taxon>
        <taxon>Coleoptera</taxon>
        <taxon>Polyphaga</taxon>
        <taxon>Cucujiformia</taxon>
        <taxon>Tenebrionidae</taxon>
        <taxon>Pimeliinae</taxon>
        <taxon>Asbolus</taxon>
    </lineage>
</organism>
<comment type="caution">
    <text evidence="5">The sequence shown here is derived from an EMBL/GenBank/DDBJ whole genome shotgun (WGS) entry which is preliminary data.</text>
</comment>
<dbReference type="Proteomes" id="UP000292052">
    <property type="component" value="Unassembled WGS sequence"/>
</dbReference>
<dbReference type="PRINTS" id="PR00320">
    <property type="entry name" value="GPROTEINBRPT"/>
</dbReference>
<evidence type="ECO:0000313" key="5">
    <source>
        <dbReference type="EMBL" id="RZC40319.1"/>
    </source>
</evidence>
<accession>A0A482W6C1</accession>
<dbReference type="PROSITE" id="PS00678">
    <property type="entry name" value="WD_REPEATS_1"/>
    <property type="match status" value="1"/>
</dbReference>
<dbReference type="SMART" id="SM00320">
    <property type="entry name" value="WD40"/>
    <property type="match status" value="3"/>
</dbReference>
<feature type="non-terminal residue" evidence="5">
    <location>
        <position position="334"/>
    </location>
</feature>
<keyword evidence="3" id="KW-0677">Repeat</keyword>
<dbReference type="InterPro" id="IPR039328">
    <property type="entry name" value="WDR89"/>
</dbReference>